<dbReference type="PANTHER" id="PTHR43157:SF31">
    <property type="entry name" value="PHOSPHATIDYLINOSITOL-GLYCAN BIOSYNTHESIS CLASS F PROTEIN"/>
    <property type="match status" value="1"/>
</dbReference>
<evidence type="ECO:0000313" key="4">
    <source>
        <dbReference type="Proteomes" id="UP001309876"/>
    </source>
</evidence>
<dbReference type="InterPro" id="IPR002347">
    <property type="entry name" value="SDR_fam"/>
</dbReference>
<dbReference type="PANTHER" id="PTHR43157">
    <property type="entry name" value="PHOSPHATIDYLINOSITOL-GLYCAN BIOSYNTHESIS CLASS F PROTEIN-RELATED"/>
    <property type="match status" value="1"/>
</dbReference>
<dbReference type="PRINTS" id="PR00081">
    <property type="entry name" value="GDHRDH"/>
</dbReference>
<evidence type="ECO:0000256" key="2">
    <source>
        <dbReference type="ARBA" id="ARBA00023002"/>
    </source>
</evidence>
<reference evidence="3 4" key="1">
    <citation type="submission" date="2023-08" db="EMBL/GenBank/DDBJ databases">
        <title>Black Yeasts Isolated from many extreme environments.</title>
        <authorList>
            <person name="Coleine C."/>
            <person name="Stajich J.E."/>
            <person name="Selbmann L."/>
        </authorList>
    </citation>
    <scope>NUCLEOTIDE SEQUENCE [LARGE SCALE GENOMIC DNA]</scope>
    <source>
        <strain evidence="3 4">CCFEE 5910</strain>
    </source>
</reference>
<evidence type="ECO:0008006" key="5">
    <source>
        <dbReference type="Google" id="ProtNLM"/>
    </source>
</evidence>
<name>A0AAN7SWG1_9EURO</name>
<keyword evidence="4" id="KW-1185">Reference proteome</keyword>
<dbReference type="Proteomes" id="UP001309876">
    <property type="component" value="Unassembled WGS sequence"/>
</dbReference>
<dbReference type="InterPro" id="IPR036291">
    <property type="entry name" value="NAD(P)-bd_dom_sf"/>
</dbReference>
<dbReference type="Pfam" id="PF00106">
    <property type="entry name" value="adh_short"/>
    <property type="match status" value="1"/>
</dbReference>
<evidence type="ECO:0000313" key="3">
    <source>
        <dbReference type="EMBL" id="KAK5083162.1"/>
    </source>
</evidence>
<organism evidence="3 4">
    <name type="scientific">Lithohypha guttulata</name>
    <dbReference type="NCBI Taxonomy" id="1690604"/>
    <lineage>
        <taxon>Eukaryota</taxon>
        <taxon>Fungi</taxon>
        <taxon>Dikarya</taxon>
        <taxon>Ascomycota</taxon>
        <taxon>Pezizomycotina</taxon>
        <taxon>Eurotiomycetes</taxon>
        <taxon>Chaetothyriomycetidae</taxon>
        <taxon>Chaetothyriales</taxon>
        <taxon>Trichomeriaceae</taxon>
        <taxon>Lithohypha</taxon>
    </lineage>
</organism>
<evidence type="ECO:0000256" key="1">
    <source>
        <dbReference type="ARBA" id="ARBA00006484"/>
    </source>
</evidence>
<proteinExistence type="inferred from homology"/>
<dbReference type="GO" id="GO:0016491">
    <property type="term" value="F:oxidoreductase activity"/>
    <property type="evidence" value="ECO:0007669"/>
    <property type="project" value="UniProtKB-KW"/>
</dbReference>
<sequence>MVLDFLYSQIFVTPAVPTTPLPGQTLIITGSNTGLGLAAATHIARLKPALLILAVRNQAKGNAARDTIYEDTGLRHEDVEIEVWDLDMSTFASVLAFSDRCANDLDRLDGVSLNAGITMAKLELMEGYESTIAVNVISTFLLAITLLPTLRKSAMKHNITPRLSIVGSETHVWAPWKESTTPEGTKILEAMSAPGTKVSQASLFVAQQLPENAKVILNILNPGFCYSDLGRDSSPLVQTVMRYFLARTQEVGGRPIAAGLVAGLETDGKYMHDGVVAEGALSRYVKSEKGEEMGKRLWEELREVFEQARPGVVGKLWEK</sequence>
<dbReference type="AlphaFoldDB" id="A0AAN7SWG1"/>
<accession>A0AAN7SWG1</accession>
<keyword evidence="2" id="KW-0560">Oxidoreductase</keyword>
<dbReference type="Gene3D" id="3.40.50.720">
    <property type="entry name" value="NAD(P)-binding Rossmann-like Domain"/>
    <property type="match status" value="1"/>
</dbReference>
<comment type="similarity">
    <text evidence="1">Belongs to the short-chain dehydrogenases/reductases (SDR) family.</text>
</comment>
<comment type="caution">
    <text evidence="3">The sequence shown here is derived from an EMBL/GenBank/DDBJ whole genome shotgun (WGS) entry which is preliminary data.</text>
</comment>
<protein>
    <recommendedName>
        <fullName evidence="5">NAD(P)-binding protein</fullName>
    </recommendedName>
</protein>
<dbReference type="SUPFAM" id="SSF51735">
    <property type="entry name" value="NAD(P)-binding Rossmann-fold domains"/>
    <property type="match status" value="1"/>
</dbReference>
<gene>
    <name evidence="3" type="ORF">LTR05_007046</name>
</gene>
<dbReference type="EMBL" id="JAVRRJ010000007">
    <property type="protein sequence ID" value="KAK5083162.1"/>
    <property type="molecule type" value="Genomic_DNA"/>
</dbReference>